<dbReference type="Proteomes" id="UP000799757">
    <property type="component" value="Unassembled WGS sequence"/>
</dbReference>
<dbReference type="SUPFAM" id="SSF56112">
    <property type="entry name" value="Protein kinase-like (PK-like)"/>
    <property type="match status" value="1"/>
</dbReference>
<dbReference type="InterPro" id="IPR011009">
    <property type="entry name" value="Kinase-like_dom_sf"/>
</dbReference>
<evidence type="ECO:0000313" key="2">
    <source>
        <dbReference type="Proteomes" id="UP000799757"/>
    </source>
</evidence>
<reference evidence="1" key="1">
    <citation type="journal article" date="2020" name="Stud. Mycol.">
        <title>101 Dothideomycetes genomes: a test case for predicting lifestyles and emergence of pathogens.</title>
        <authorList>
            <person name="Haridas S."/>
            <person name="Albert R."/>
            <person name="Binder M."/>
            <person name="Bloem J."/>
            <person name="Labutti K."/>
            <person name="Salamov A."/>
            <person name="Andreopoulos B."/>
            <person name="Baker S."/>
            <person name="Barry K."/>
            <person name="Bills G."/>
            <person name="Bluhm B."/>
            <person name="Cannon C."/>
            <person name="Castanera R."/>
            <person name="Culley D."/>
            <person name="Daum C."/>
            <person name="Ezra D."/>
            <person name="Gonzalez J."/>
            <person name="Henrissat B."/>
            <person name="Kuo A."/>
            <person name="Liang C."/>
            <person name="Lipzen A."/>
            <person name="Lutzoni F."/>
            <person name="Magnuson J."/>
            <person name="Mondo S."/>
            <person name="Nolan M."/>
            <person name="Ohm R."/>
            <person name="Pangilinan J."/>
            <person name="Park H.-J."/>
            <person name="Ramirez L."/>
            <person name="Alfaro M."/>
            <person name="Sun H."/>
            <person name="Tritt A."/>
            <person name="Yoshinaga Y."/>
            <person name="Zwiers L.-H."/>
            <person name="Turgeon B."/>
            <person name="Goodwin S."/>
            <person name="Spatafora J."/>
            <person name="Crous P."/>
            <person name="Grigoriev I."/>
        </authorList>
    </citation>
    <scope>NUCLEOTIDE SEQUENCE</scope>
    <source>
        <strain evidence="1">CBS 109.77</strain>
    </source>
</reference>
<name>A0A6A6X3S5_9PLEO</name>
<proteinExistence type="predicted"/>
<sequence>MARTRLLVRLKPSTTNERPEPISSRQPGFDADLDLIEATQIDEDSVILVPDVYIDEPDDSLEAIWRDEYSASRCWKTTAIYEQIGENHPHVVSFKRRDPWTALPVLAKPSGPPVTKFITEHRSTMYSAPLDAPTSRILPSHRPLAYQWALHIISGLTFVHSHDVIFGDLNLIHCWLSSDSHLSLSLVGFVNAGFNYVERWSHIIHGDRTNGNNFHPLEHQANPTKQTDLFLYGCTVYELMTGFWPATRSGIPTWREIAAMVPRKEWPLLEAECMGEIVRKCWNGEYASAEEVKASVVAFLGGLGWEIEGDDDLKGFNATDLFSQ</sequence>
<accession>A0A6A6X3S5</accession>
<dbReference type="Gene3D" id="1.10.510.10">
    <property type="entry name" value="Transferase(Phosphotransferase) domain 1"/>
    <property type="match status" value="1"/>
</dbReference>
<evidence type="ECO:0008006" key="3">
    <source>
        <dbReference type="Google" id="ProtNLM"/>
    </source>
</evidence>
<protein>
    <recommendedName>
        <fullName evidence="3">Protein kinase domain-containing protein</fullName>
    </recommendedName>
</protein>
<dbReference type="OrthoDB" id="1668230at2759"/>
<gene>
    <name evidence="1" type="ORF">K505DRAFT_419452</name>
</gene>
<evidence type="ECO:0000313" key="1">
    <source>
        <dbReference type="EMBL" id="KAF2790992.1"/>
    </source>
</evidence>
<keyword evidence="2" id="KW-1185">Reference proteome</keyword>
<dbReference type="EMBL" id="MU002043">
    <property type="protein sequence ID" value="KAF2790992.1"/>
    <property type="molecule type" value="Genomic_DNA"/>
</dbReference>
<organism evidence="1 2">
    <name type="scientific">Melanomma pulvis-pyrius CBS 109.77</name>
    <dbReference type="NCBI Taxonomy" id="1314802"/>
    <lineage>
        <taxon>Eukaryota</taxon>
        <taxon>Fungi</taxon>
        <taxon>Dikarya</taxon>
        <taxon>Ascomycota</taxon>
        <taxon>Pezizomycotina</taxon>
        <taxon>Dothideomycetes</taxon>
        <taxon>Pleosporomycetidae</taxon>
        <taxon>Pleosporales</taxon>
        <taxon>Melanommataceae</taxon>
        <taxon>Melanomma</taxon>
    </lineage>
</organism>
<dbReference type="AlphaFoldDB" id="A0A6A6X3S5"/>